<proteinExistence type="predicted"/>
<feature type="region of interest" description="Disordered" evidence="1">
    <location>
        <begin position="143"/>
        <end position="162"/>
    </location>
</feature>
<keyword evidence="2" id="KW-1133">Transmembrane helix</keyword>
<feature type="chain" id="PRO_5021957497" evidence="3">
    <location>
        <begin position="25"/>
        <end position="468"/>
    </location>
</feature>
<feature type="signal peptide" evidence="3">
    <location>
        <begin position="1"/>
        <end position="24"/>
    </location>
</feature>
<dbReference type="Proteomes" id="UP000318571">
    <property type="component" value="Chromosome 6"/>
</dbReference>
<feature type="transmembrane region" description="Helical" evidence="2">
    <location>
        <begin position="204"/>
        <end position="227"/>
    </location>
</feature>
<keyword evidence="2" id="KW-0472">Membrane</keyword>
<protein>
    <submittedName>
        <fullName evidence="4">Uncharacterized protein</fullName>
    </submittedName>
</protein>
<keyword evidence="2" id="KW-0812">Transmembrane</keyword>
<comment type="caution">
    <text evidence="4">The sequence shown here is derived from an EMBL/GenBank/DDBJ whole genome shotgun (WGS) entry which is preliminary data.</text>
</comment>
<reference evidence="4 5" key="1">
    <citation type="journal article" date="2018" name="Nat. Ecol. Evol.">
        <title>Genomic signatures of mitonuclear coevolution across populations of Tigriopus californicus.</title>
        <authorList>
            <person name="Barreto F.S."/>
            <person name="Watson E.T."/>
            <person name="Lima T.G."/>
            <person name="Willett C.S."/>
            <person name="Edmands S."/>
            <person name="Li W."/>
            <person name="Burton R.S."/>
        </authorList>
    </citation>
    <scope>NUCLEOTIDE SEQUENCE [LARGE SCALE GENOMIC DNA]</scope>
    <source>
        <strain evidence="4 5">San Diego</strain>
    </source>
</reference>
<keyword evidence="5" id="KW-1185">Reference proteome</keyword>
<evidence type="ECO:0000313" key="4">
    <source>
        <dbReference type="EMBL" id="TRY80101.1"/>
    </source>
</evidence>
<organism evidence="4 5">
    <name type="scientific">Tigriopus californicus</name>
    <name type="common">Marine copepod</name>
    <dbReference type="NCBI Taxonomy" id="6832"/>
    <lineage>
        <taxon>Eukaryota</taxon>
        <taxon>Metazoa</taxon>
        <taxon>Ecdysozoa</taxon>
        <taxon>Arthropoda</taxon>
        <taxon>Crustacea</taxon>
        <taxon>Multicrustacea</taxon>
        <taxon>Hexanauplia</taxon>
        <taxon>Copepoda</taxon>
        <taxon>Harpacticoida</taxon>
        <taxon>Harpacticidae</taxon>
        <taxon>Tigriopus</taxon>
    </lineage>
</organism>
<dbReference type="AlphaFoldDB" id="A0A553PR03"/>
<name>A0A553PR03_TIGCA</name>
<keyword evidence="3" id="KW-0732">Signal</keyword>
<feature type="compositionally biased region" description="Polar residues" evidence="1">
    <location>
        <begin position="436"/>
        <end position="445"/>
    </location>
</feature>
<accession>A0A553PR03</accession>
<gene>
    <name evidence="4" type="ORF">TCAL_05109</name>
</gene>
<evidence type="ECO:0000256" key="2">
    <source>
        <dbReference type="SAM" id="Phobius"/>
    </source>
</evidence>
<sequence>MLQVGETMIAALLVISLLNPHVFGQPLSSSTITALKEAATTISAGSDPEYHNQNVSTFTHTTPGKRLVFKRPMGRQPVINVPIQDYARIVAGDYSRVSERNETQNDSSIAAPLIQSNDTEEGQGGNGTKDFDPPIVAALIQSNGTEAGPGRNGTGEHDWTDPRTSWDEMEFDAGDNGTVPEIGKAQGLMRNLREIWDDLVRSPLMMGLIGGSLVCLFIMGCSCGILMKTWCCSKHAKKPVNFGDISNQYRRMKTDPCSAERLGWQFHAGNEAPGPNDDSTHSKANVYQIQDPRIRKNSPISRSDANLAIIQPAFRPSRPAQYWNTSLPSSRHSAAVSYQDAGGYTLPHVLRNGNPDLGPGLSLKSIGSGRTEPIKVSAPSTMRLSLLKDQNENEDEVVIVDNDDDDHRAESPSEELFPPPPPPEEDPEEFVDKRVSSSSGMTSFLRNGPKSHQTKEMSTYDWDNVQHI</sequence>
<evidence type="ECO:0000313" key="5">
    <source>
        <dbReference type="Proteomes" id="UP000318571"/>
    </source>
</evidence>
<evidence type="ECO:0000256" key="1">
    <source>
        <dbReference type="SAM" id="MobiDB-lite"/>
    </source>
</evidence>
<feature type="region of interest" description="Disordered" evidence="1">
    <location>
        <begin position="98"/>
        <end position="133"/>
    </location>
</feature>
<feature type="region of interest" description="Disordered" evidence="1">
    <location>
        <begin position="404"/>
        <end position="468"/>
    </location>
</feature>
<evidence type="ECO:0000256" key="3">
    <source>
        <dbReference type="SAM" id="SignalP"/>
    </source>
</evidence>
<dbReference type="EMBL" id="VCGU01000002">
    <property type="protein sequence ID" value="TRY80101.1"/>
    <property type="molecule type" value="Genomic_DNA"/>
</dbReference>